<evidence type="ECO:0000256" key="2">
    <source>
        <dbReference type="SAM" id="SignalP"/>
    </source>
</evidence>
<protein>
    <submittedName>
        <fullName evidence="4">DUF4185 domain-containing protein</fullName>
    </submittedName>
</protein>
<feature type="domain" description="DUF4185" evidence="3">
    <location>
        <begin position="217"/>
        <end position="349"/>
    </location>
</feature>
<keyword evidence="2" id="KW-0732">Signal</keyword>
<organism evidence="4">
    <name type="scientific">Leifsonia sp. NPDC080035</name>
    <dbReference type="NCBI Taxonomy" id="3143936"/>
    <lineage>
        <taxon>Bacteria</taxon>
        <taxon>Bacillati</taxon>
        <taxon>Actinomycetota</taxon>
        <taxon>Actinomycetes</taxon>
        <taxon>Micrococcales</taxon>
        <taxon>Microbacteriaceae</taxon>
        <taxon>Leifsonia</taxon>
    </lineage>
</organism>
<dbReference type="RefSeq" id="WP_348786621.1">
    <property type="nucleotide sequence ID" value="NZ_CP157390.1"/>
</dbReference>
<feature type="chain" id="PRO_5043470413" evidence="2">
    <location>
        <begin position="27"/>
        <end position="381"/>
    </location>
</feature>
<evidence type="ECO:0000259" key="3">
    <source>
        <dbReference type="Pfam" id="PF13810"/>
    </source>
</evidence>
<accession>A0AAU7G6Y1</accession>
<feature type="region of interest" description="Disordered" evidence="1">
    <location>
        <begin position="31"/>
        <end position="57"/>
    </location>
</feature>
<dbReference type="InterPro" id="IPR025442">
    <property type="entry name" value="DUF4185"/>
</dbReference>
<proteinExistence type="predicted"/>
<name>A0AAU7G6Y1_9MICO</name>
<dbReference type="Pfam" id="PF13810">
    <property type="entry name" value="DUF4185"/>
    <property type="match status" value="1"/>
</dbReference>
<sequence length="381" mass="40343">MRTSTLVAAVAAGTVAVGLLAAPAGAAPVAAAPSSAAPTPASAGAGPSTPSAPTGADVDQRLADRFEHYGDTAGRWTGADSAYSVPLPGGGVAWLYSDTFLGTVNPDHSRPADSPFVHNSIVVDRGGRLTTYTGGTATAPQSLVTVAGGDEQQDWYWFGDGTVEGSHLRVMLLHFRKTGTGVFDFAYVGSAVASFSLPTMRLDGVVTRPEGTVEWGSAILEQGPWTYVYGVEDLQSTKYMHVARVRTNGLTRAPWQFWSGSGWSADESASARVMGGVANEYSVTRFQGGFALVTGDSTEILSPHIVLYRSASPTGPFTQKTLLYTTPETAGNVFTYNAKAHPELSRSGSLLVTYNVNSFDTADVYRDVDNYRPRYIDVRFG</sequence>
<reference evidence="4" key="1">
    <citation type="submission" date="2024-05" db="EMBL/GenBank/DDBJ databases">
        <title>The Natural Products Discovery Center: Release of the First 8490 Sequenced Strains for Exploring Actinobacteria Biosynthetic Diversity.</title>
        <authorList>
            <person name="Kalkreuter E."/>
            <person name="Kautsar S.A."/>
            <person name="Yang D."/>
            <person name="Bader C.D."/>
            <person name="Teijaro C.N."/>
            <person name="Fluegel L."/>
            <person name="Davis C.M."/>
            <person name="Simpson J.R."/>
            <person name="Lauterbach L."/>
            <person name="Steele A.D."/>
            <person name="Gui C."/>
            <person name="Meng S."/>
            <person name="Li G."/>
            <person name="Viehrig K."/>
            <person name="Ye F."/>
            <person name="Su P."/>
            <person name="Kiefer A.F."/>
            <person name="Nichols A."/>
            <person name="Cepeda A.J."/>
            <person name="Yan W."/>
            <person name="Fan B."/>
            <person name="Jiang Y."/>
            <person name="Adhikari A."/>
            <person name="Zheng C.-J."/>
            <person name="Schuster L."/>
            <person name="Cowan T.M."/>
            <person name="Smanski M.J."/>
            <person name="Chevrette M.G."/>
            <person name="de Carvalho L.P.S."/>
            <person name="Shen B."/>
        </authorList>
    </citation>
    <scope>NUCLEOTIDE SEQUENCE</scope>
    <source>
        <strain evidence="4">NPDC080035</strain>
    </source>
</reference>
<gene>
    <name evidence="4" type="ORF">AAME72_11085</name>
</gene>
<dbReference type="AlphaFoldDB" id="A0AAU7G6Y1"/>
<feature type="signal peptide" evidence="2">
    <location>
        <begin position="1"/>
        <end position="26"/>
    </location>
</feature>
<dbReference type="EMBL" id="CP157390">
    <property type="protein sequence ID" value="XBM46637.1"/>
    <property type="molecule type" value="Genomic_DNA"/>
</dbReference>
<feature type="compositionally biased region" description="Low complexity" evidence="1">
    <location>
        <begin position="31"/>
        <end position="56"/>
    </location>
</feature>
<evidence type="ECO:0000256" key="1">
    <source>
        <dbReference type="SAM" id="MobiDB-lite"/>
    </source>
</evidence>
<evidence type="ECO:0000313" key="4">
    <source>
        <dbReference type="EMBL" id="XBM46637.1"/>
    </source>
</evidence>